<dbReference type="Gene3D" id="2.60.40.10">
    <property type="entry name" value="Immunoglobulins"/>
    <property type="match status" value="1"/>
</dbReference>
<evidence type="ECO:0000313" key="3">
    <source>
        <dbReference type="RefSeq" id="XP_065655827.1"/>
    </source>
</evidence>
<sequence length="339" mass="38108">MLHYISNKLKCSQVFCFYRMLKLICLIPLFSFAVESQEITSFRVVLPIYKTRVDVTWDAVPNATNYKITGISRMGSILQYSSSNKTTLSVLPGASYTLTCMVHQFNNIITTLTVKTKNTLSFTANSNIFPDVTNLVSLPSSTSLRISWDTFSNATLYTVVYTRSDISDEGTLQTNQTFANIVGLKSMTNYSVMVLVSSIDNVQPNYAAQSSWYNFYTTDEPQEITNFRVISPIYKTIVDLAWDAVPNATSYIITAYSKTAFIQHYSSSNKTTLSLLPGDTYVLTCMVYQFNNMNTTLTVKTKDGLNVTTNSESQPSKAMRLEQITIGGLIILIFTFYFE</sequence>
<dbReference type="Proteomes" id="UP001652625">
    <property type="component" value="Chromosome 06"/>
</dbReference>
<keyword evidence="2" id="KW-1185">Reference proteome</keyword>
<dbReference type="PROSITE" id="PS50853">
    <property type="entry name" value="FN3"/>
    <property type="match status" value="1"/>
</dbReference>
<accession>A0ABM4C2P6</accession>
<name>A0ABM4C2P6_HYDVU</name>
<dbReference type="InterPro" id="IPR013783">
    <property type="entry name" value="Ig-like_fold"/>
</dbReference>
<dbReference type="SUPFAM" id="SSF49265">
    <property type="entry name" value="Fibronectin type III"/>
    <property type="match status" value="1"/>
</dbReference>
<evidence type="ECO:0000259" key="1">
    <source>
        <dbReference type="PROSITE" id="PS50853"/>
    </source>
</evidence>
<dbReference type="InterPro" id="IPR036116">
    <property type="entry name" value="FN3_sf"/>
</dbReference>
<reference evidence="3" key="1">
    <citation type="submission" date="2025-08" db="UniProtKB">
        <authorList>
            <consortium name="RefSeq"/>
        </authorList>
    </citation>
    <scope>IDENTIFICATION</scope>
</reference>
<dbReference type="GeneID" id="136081755"/>
<protein>
    <submittedName>
        <fullName evidence="3">Uncharacterized protein LOC136081755 isoform X1</fullName>
    </submittedName>
</protein>
<gene>
    <name evidence="3" type="primary">LOC136081755</name>
</gene>
<organism evidence="2 3">
    <name type="scientific">Hydra vulgaris</name>
    <name type="common">Hydra</name>
    <name type="synonym">Hydra attenuata</name>
    <dbReference type="NCBI Taxonomy" id="6087"/>
    <lineage>
        <taxon>Eukaryota</taxon>
        <taxon>Metazoa</taxon>
        <taxon>Cnidaria</taxon>
        <taxon>Hydrozoa</taxon>
        <taxon>Hydroidolina</taxon>
        <taxon>Anthoathecata</taxon>
        <taxon>Aplanulata</taxon>
        <taxon>Hydridae</taxon>
        <taxon>Hydra</taxon>
    </lineage>
</organism>
<dbReference type="RefSeq" id="XP_065655827.1">
    <property type="nucleotide sequence ID" value="XM_065799755.1"/>
</dbReference>
<feature type="domain" description="Fibronectin type-III" evidence="1">
    <location>
        <begin position="129"/>
        <end position="221"/>
    </location>
</feature>
<evidence type="ECO:0000313" key="2">
    <source>
        <dbReference type="Proteomes" id="UP001652625"/>
    </source>
</evidence>
<proteinExistence type="predicted"/>
<dbReference type="InterPro" id="IPR003961">
    <property type="entry name" value="FN3_dom"/>
</dbReference>